<dbReference type="AlphaFoldDB" id="A0A518CFA6"/>
<dbReference type="InterPro" id="IPR000160">
    <property type="entry name" value="GGDEF_dom"/>
</dbReference>
<feature type="region of interest" description="Disordered" evidence="4">
    <location>
        <begin position="55"/>
        <end position="82"/>
    </location>
</feature>
<gene>
    <name evidence="6" type="primary">cph2_2</name>
    <name evidence="6" type="ORF">Pan97_49850</name>
</gene>
<feature type="domain" description="GGDEF" evidence="5">
    <location>
        <begin position="206"/>
        <end position="339"/>
    </location>
</feature>
<dbReference type="PROSITE" id="PS50887">
    <property type="entry name" value="GGDEF"/>
    <property type="match status" value="2"/>
</dbReference>
<dbReference type="FunFam" id="3.30.70.270:FF:000001">
    <property type="entry name" value="Diguanylate cyclase domain protein"/>
    <property type="match status" value="1"/>
</dbReference>
<dbReference type="OrthoDB" id="244535at2"/>
<dbReference type="SUPFAM" id="SSF55073">
    <property type="entry name" value="Nucleotide cyclase"/>
    <property type="match status" value="2"/>
</dbReference>
<dbReference type="CDD" id="cd01949">
    <property type="entry name" value="GGDEF"/>
    <property type="match status" value="1"/>
</dbReference>
<evidence type="ECO:0000256" key="3">
    <source>
        <dbReference type="SAM" id="Coils"/>
    </source>
</evidence>
<dbReference type="EC" id="2.7.7.65" evidence="1"/>
<dbReference type="InterPro" id="IPR050469">
    <property type="entry name" value="Diguanylate_Cyclase"/>
</dbReference>
<dbReference type="InterPro" id="IPR029787">
    <property type="entry name" value="Nucleotide_cyclase"/>
</dbReference>
<keyword evidence="7" id="KW-1185">Reference proteome</keyword>
<proteinExistence type="predicted"/>
<dbReference type="NCBIfam" id="TIGR00254">
    <property type="entry name" value="GGDEF"/>
    <property type="match status" value="1"/>
</dbReference>
<evidence type="ECO:0000256" key="2">
    <source>
        <dbReference type="ARBA" id="ARBA00034247"/>
    </source>
</evidence>
<dbReference type="Proteomes" id="UP000318626">
    <property type="component" value="Chromosome"/>
</dbReference>
<dbReference type="Gene3D" id="3.30.70.270">
    <property type="match status" value="2"/>
</dbReference>
<comment type="catalytic activity">
    <reaction evidence="2">
        <text>2 GTP = 3',3'-c-di-GMP + 2 diphosphate</text>
        <dbReference type="Rhea" id="RHEA:24898"/>
        <dbReference type="ChEBI" id="CHEBI:33019"/>
        <dbReference type="ChEBI" id="CHEBI:37565"/>
        <dbReference type="ChEBI" id="CHEBI:58805"/>
        <dbReference type="EC" id="2.7.7.65"/>
    </reaction>
</comment>
<sequence>MFRIIRTIVTSVSVVVKSKMSQFTLLHLLSCLLFFAIGFVAAQWLRFPSKREDKHEQYETNTGSELARDDQQDLPPGHEDGSQEAQMAAAEALSEVVDRVRSLADGVRIEVHEHSQSVEQINHDLLATANVSDPEAASRVISRLIDANRHLDSRLNMAEARLQEQSQLLRSHRVEARTDALTGLPNRRVFDEEIERLFKEKRDSRRVSSLIMVDIDHFKDFNDRHGHQAGDLCLKKVGEVIRQTVRGIGGIVMRYGGEEFAVLLPGTELFDAKVAAQRLNRNIERLIVDFEEKELNVTASLGVAEIGSDSEASEWLGRADRALYAAKREGRNRGCWHDGQACHEITRRNTDPEIEVDEESSTIARREAFNHDVNRRLALFHRKRQPLALIIASIDLIDGKAVEDHPDFVAIQQAVMQVFGAVLRDMDHYCQLTDNQFGALLPAADGHDAAVVAERARDAISRMELKTPTDVIRISISCGVSQALEGDEAEHMLSRSELALAHAQGKKGNAVYLLRHEMDWESPLRITPEAVIANE</sequence>
<feature type="compositionally biased region" description="Basic and acidic residues" evidence="4">
    <location>
        <begin position="66"/>
        <end position="81"/>
    </location>
</feature>
<dbReference type="Pfam" id="PF00990">
    <property type="entry name" value="GGDEF"/>
    <property type="match status" value="2"/>
</dbReference>
<feature type="domain" description="GGDEF" evidence="5">
    <location>
        <begin position="385"/>
        <end position="516"/>
    </location>
</feature>
<dbReference type="GO" id="GO:0052621">
    <property type="term" value="F:diguanylate cyclase activity"/>
    <property type="evidence" value="ECO:0007669"/>
    <property type="project" value="UniProtKB-EC"/>
</dbReference>
<keyword evidence="3" id="KW-0175">Coiled coil</keyword>
<evidence type="ECO:0000256" key="4">
    <source>
        <dbReference type="SAM" id="MobiDB-lite"/>
    </source>
</evidence>
<feature type="coiled-coil region" evidence="3">
    <location>
        <begin position="148"/>
        <end position="175"/>
    </location>
</feature>
<dbReference type="PANTHER" id="PTHR45138:SF9">
    <property type="entry name" value="DIGUANYLATE CYCLASE DGCM-RELATED"/>
    <property type="match status" value="1"/>
</dbReference>
<dbReference type="InterPro" id="IPR043128">
    <property type="entry name" value="Rev_trsase/Diguanyl_cyclase"/>
</dbReference>
<evidence type="ECO:0000259" key="5">
    <source>
        <dbReference type="PROSITE" id="PS50887"/>
    </source>
</evidence>
<dbReference type="EMBL" id="CP036289">
    <property type="protein sequence ID" value="QDU77906.1"/>
    <property type="molecule type" value="Genomic_DNA"/>
</dbReference>
<evidence type="ECO:0000313" key="6">
    <source>
        <dbReference type="EMBL" id="QDU77906.1"/>
    </source>
</evidence>
<evidence type="ECO:0000313" key="7">
    <source>
        <dbReference type="Proteomes" id="UP000318626"/>
    </source>
</evidence>
<dbReference type="SMART" id="SM00267">
    <property type="entry name" value="GGDEF"/>
    <property type="match status" value="1"/>
</dbReference>
<organism evidence="6 7">
    <name type="scientific">Bremerella volcania</name>
    <dbReference type="NCBI Taxonomy" id="2527984"/>
    <lineage>
        <taxon>Bacteria</taxon>
        <taxon>Pseudomonadati</taxon>
        <taxon>Planctomycetota</taxon>
        <taxon>Planctomycetia</taxon>
        <taxon>Pirellulales</taxon>
        <taxon>Pirellulaceae</taxon>
        <taxon>Bremerella</taxon>
    </lineage>
</organism>
<accession>A0A518CFA6</accession>
<name>A0A518CFA6_9BACT</name>
<dbReference type="PANTHER" id="PTHR45138">
    <property type="entry name" value="REGULATORY COMPONENTS OF SENSORY TRANSDUCTION SYSTEM"/>
    <property type="match status" value="1"/>
</dbReference>
<evidence type="ECO:0000256" key="1">
    <source>
        <dbReference type="ARBA" id="ARBA00012528"/>
    </source>
</evidence>
<dbReference type="KEGG" id="bvo:Pan97_49850"/>
<reference evidence="7" key="1">
    <citation type="submission" date="2019-02" db="EMBL/GenBank/DDBJ databases">
        <title>Deep-cultivation of Planctomycetes and their phenomic and genomic characterization uncovers novel biology.</title>
        <authorList>
            <person name="Wiegand S."/>
            <person name="Jogler M."/>
            <person name="Boedeker C."/>
            <person name="Pinto D."/>
            <person name="Vollmers J."/>
            <person name="Rivas-Marin E."/>
            <person name="Kohn T."/>
            <person name="Peeters S.H."/>
            <person name="Heuer A."/>
            <person name="Rast P."/>
            <person name="Oberbeckmann S."/>
            <person name="Bunk B."/>
            <person name="Jeske O."/>
            <person name="Meyerdierks A."/>
            <person name="Storesund J.E."/>
            <person name="Kallscheuer N."/>
            <person name="Luecker S."/>
            <person name="Lage O.M."/>
            <person name="Pohl T."/>
            <person name="Merkel B.J."/>
            <person name="Hornburger P."/>
            <person name="Mueller R.-W."/>
            <person name="Bruemmer F."/>
            <person name="Labrenz M."/>
            <person name="Spormann A.M."/>
            <person name="Op den Camp H."/>
            <person name="Overmann J."/>
            <person name="Amann R."/>
            <person name="Jetten M.S.M."/>
            <person name="Mascher T."/>
            <person name="Medema M.H."/>
            <person name="Devos D.P."/>
            <person name="Kaster A.-K."/>
            <person name="Ovreas L."/>
            <person name="Rohde M."/>
            <person name="Galperin M.Y."/>
            <person name="Jogler C."/>
        </authorList>
    </citation>
    <scope>NUCLEOTIDE SEQUENCE [LARGE SCALE GENOMIC DNA]</scope>
    <source>
        <strain evidence="7">Pan97</strain>
    </source>
</reference>
<protein>
    <recommendedName>
        <fullName evidence="1">diguanylate cyclase</fullName>
        <ecNumber evidence="1">2.7.7.65</ecNumber>
    </recommendedName>
</protein>